<proteinExistence type="inferred from homology"/>
<keyword evidence="3" id="KW-0597">Phosphoprotein</keyword>
<dbReference type="InterPro" id="IPR037875">
    <property type="entry name" value="Bms1_N"/>
</dbReference>
<dbReference type="RefSeq" id="XP_003390922.1">
    <property type="nucleotide sequence ID" value="XM_003390874.3"/>
</dbReference>
<dbReference type="KEGG" id="aqu:100641020"/>
<dbReference type="PANTHER" id="PTHR12858">
    <property type="entry name" value="RIBOSOME BIOGENESIS PROTEIN"/>
    <property type="match status" value="1"/>
</dbReference>
<dbReference type="EnsemblMetazoa" id="XM_003390874.3">
    <property type="protein sequence ID" value="XP_003390922.1"/>
    <property type="gene ID" value="LOC100641020"/>
</dbReference>
<comment type="catalytic activity">
    <reaction evidence="9">
        <text>GTP + H2O = GDP + phosphate + H(+)</text>
        <dbReference type="Rhea" id="RHEA:19669"/>
        <dbReference type="ChEBI" id="CHEBI:15377"/>
        <dbReference type="ChEBI" id="CHEBI:15378"/>
        <dbReference type="ChEBI" id="CHEBI:37565"/>
        <dbReference type="ChEBI" id="CHEBI:43474"/>
        <dbReference type="ChEBI" id="CHEBI:58189"/>
    </reaction>
    <physiologicalReaction direction="left-to-right" evidence="9">
        <dbReference type="Rhea" id="RHEA:19670"/>
    </physiologicalReaction>
</comment>
<keyword evidence="5" id="KW-0378">Hydrolase</keyword>
<feature type="compositionally biased region" description="Basic and acidic residues" evidence="11">
    <location>
        <begin position="28"/>
        <end position="40"/>
    </location>
</feature>
<evidence type="ECO:0000313" key="13">
    <source>
        <dbReference type="EnsemblMetazoa" id="XP_003390922.1"/>
    </source>
</evidence>
<protein>
    <recommendedName>
        <fullName evidence="12">Bms1-type G domain-containing protein</fullName>
    </recommendedName>
</protein>
<dbReference type="InterPro" id="IPR027417">
    <property type="entry name" value="P-loop_NTPase"/>
</dbReference>
<keyword evidence="8" id="KW-0539">Nucleus</keyword>
<dbReference type="GO" id="GO:0030686">
    <property type="term" value="C:90S preribosome"/>
    <property type="evidence" value="ECO:0007669"/>
    <property type="project" value="TreeGrafter"/>
</dbReference>
<evidence type="ECO:0000256" key="2">
    <source>
        <dbReference type="ARBA" id="ARBA00022517"/>
    </source>
</evidence>
<keyword evidence="4" id="KW-0547">Nucleotide-binding</keyword>
<dbReference type="Gene3D" id="3.40.50.300">
    <property type="entry name" value="P-loop containing nucleotide triphosphate hydrolases"/>
    <property type="match status" value="1"/>
</dbReference>
<evidence type="ECO:0000256" key="8">
    <source>
        <dbReference type="ARBA" id="ARBA00023242"/>
    </source>
</evidence>
<dbReference type="InterPro" id="IPR000795">
    <property type="entry name" value="T_Tr_GTP-bd_dom"/>
</dbReference>
<dbReference type="InterPro" id="IPR039761">
    <property type="entry name" value="Bms1/Tsr1"/>
</dbReference>
<dbReference type="GO" id="GO:0032040">
    <property type="term" value="C:small-subunit processome"/>
    <property type="evidence" value="ECO:0007669"/>
    <property type="project" value="UniProtKB-ARBA"/>
</dbReference>
<dbReference type="InterPro" id="IPR007034">
    <property type="entry name" value="BMS1_TSR1_C"/>
</dbReference>
<feature type="region of interest" description="Disordered" evidence="11">
    <location>
        <begin position="1"/>
        <end position="46"/>
    </location>
</feature>
<accession>A0AAN0IJ29</accession>
<dbReference type="GO" id="GO:0034511">
    <property type="term" value="F:U3 snoRNA binding"/>
    <property type="evidence" value="ECO:0007669"/>
    <property type="project" value="TreeGrafter"/>
</dbReference>
<name>A0AAN0IJ29_AMPQE</name>
<dbReference type="GO" id="GO:0005524">
    <property type="term" value="F:ATP binding"/>
    <property type="evidence" value="ECO:0007669"/>
    <property type="project" value="UniProtKB-KW"/>
</dbReference>
<dbReference type="SUPFAM" id="SSF52540">
    <property type="entry name" value="P-loop containing nucleoside triphosphate hydrolases"/>
    <property type="match status" value="1"/>
</dbReference>
<evidence type="ECO:0000256" key="11">
    <source>
        <dbReference type="SAM" id="MobiDB-lite"/>
    </source>
</evidence>
<evidence type="ECO:0000256" key="9">
    <source>
        <dbReference type="ARBA" id="ARBA00049117"/>
    </source>
</evidence>
<dbReference type="Proteomes" id="UP000007879">
    <property type="component" value="Unassembled WGS sequence"/>
</dbReference>
<dbReference type="GO" id="GO:0005525">
    <property type="term" value="F:GTP binding"/>
    <property type="evidence" value="ECO:0007669"/>
    <property type="project" value="UniProtKB-KW"/>
</dbReference>
<evidence type="ECO:0000256" key="7">
    <source>
        <dbReference type="ARBA" id="ARBA00023134"/>
    </source>
</evidence>
<dbReference type="PANTHER" id="PTHR12858:SF2">
    <property type="entry name" value="RIBOSOME BIOGENESIS PROTEIN BMS1 HOMOLOG"/>
    <property type="match status" value="1"/>
</dbReference>
<evidence type="ECO:0000256" key="1">
    <source>
        <dbReference type="ARBA" id="ARBA00004604"/>
    </source>
</evidence>
<dbReference type="InterPro" id="IPR030387">
    <property type="entry name" value="G_Bms1/Tsr1_dom"/>
</dbReference>
<dbReference type="GO" id="GO:0000462">
    <property type="term" value="P:maturation of SSU-rRNA from tricistronic rRNA transcript (SSU-rRNA, 5.8S rRNA, LSU-rRNA)"/>
    <property type="evidence" value="ECO:0007669"/>
    <property type="project" value="TreeGrafter"/>
</dbReference>
<evidence type="ECO:0000256" key="10">
    <source>
        <dbReference type="ARBA" id="ARBA00061391"/>
    </source>
</evidence>
<evidence type="ECO:0000256" key="4">
    <source>
        <dbReference type="ARBA" id="ARBA00022741"/>
    </source>
</evidence>
<dbReference type="GO" id="GO:0000479">
    <property type="term" value="P:endonucleolytic cleavage of tricistronic rRNA transcript (SSU-rRNA, 5.8S rRNA, LSU-rRNA)"/>
    <property type="evidence" value="ECO:0007669"/>
    <property type="project" value="TreeGrafter"/>
</dbReference>
<comment type="similarity">
    <text evidence="10">Belongs to the TRAFAC class translation factor GTPase superfamily. Bms1-like GTPase family. BMS1 subfamily.</text>
</comment>
<evidence type="ECO:0000256" key="5">
    <source>
        <dbReference type="ARBA" id="ARBA00022801"/>
    </source>
</evidence>
<sequence length="517" mass="59628">MMEATKQKSHKKRQAGTKAIKKKKRDKKGKENEEAEDQRNPKAFTYRSAIRAARSKRRTLDINEKRNRLPQVDRTPVEPPPVLIAVVGPPKVGKTTLINGLVKHFTHHTVSKNQGPVTLVSGKKRRITFIECNNDINTMIDIAKVVDLVLLLVDASFGFEMETFEFLNILQTHGFPRVMGVLTHLDMMKKNKNLRRLKKKLKQRFWTEIYQGAKLFYLSNIRHGQYMKNELHNLGRFISVTKFKPLDWQSSHPYLIADRMEDLTSPDSIKEDPLCNRTISVTYYDEMKEIMAERAKRNRQEFESLPPEQRQDYIGVQPGAYVRLEIPNIPCEFVQHFDPSYPIIVGSLLPGEEKLGYVRVRMKRHRWYKKILKSHDPLIVSMGWRRFQTLCVYSVEDHNGRRRMLKYTPEHIHCMASFYGPVTTPNTGVLAIQSVNNNINTSDFRVAATGLVLEMEKSTSIVKKLKLTGVPYKIFKNTAFIKGMFNTPLECAKFQGALIRTVSGIRGQVKKNLSSPE</sequence>
<keyword evidence="6" id="KW-0067">ATP-binding</keyword>
<evidence type="ECO:0000256" key="3">
    <source>
        <dbReference type="ARBA" id="ARBA00022553"/>
    </source>
</evidence>
<dbReference type="SMART" id="SM01362">
    <property type="entry name" value="DUF663"/>
    <property type="match status" value="1"/>
</dbReference>
<dbReference type="GeneID" id="100641020"/>
<dbReference type="GO" id="GO:0003924">
    <property type="term" value="F:GTPase activity"/>
    <property type="evidence" value="ECO:0007669"/>
    <property type="project" value="InterPro"/>
</dbReference>
<dbReference type="GO" id="GO:0005654">
    <property type="term" value="C:nucleoplasm"/>
    <property type="evidence" value="ECO:0007669"/>
    <property type="project" value="UniProtKB-ARBA"/>
</dbReference>
<dbReference type="FunFam" id="3.40.50.300:FF:000105">
    <property type="entry name" value="BMS1 ribosome biogenesis factor"/>
    <property type="match status" value="1"/>
</dbReference>
<comment type="subcellular location">
    <subcellularLocation>
        <location evidence="1">Nucleus</location>
        <location evidence="1">Nucleolus</location>
    </subcellularLocation>
</comment>
<dbReference type="InterPro" id="IPR012948">
    <property type="entry name" value="AARP2CN"/>
</dbReference>
<reference evidence="14" key="1">
    <citation type="journal article" date="2010" name="Nature">
        <title>The Amphimedon queenslandica genome and the evolution of animal complexity.</title>
        <authorList>
            <person name="Srivastava M."/>
            <person name="Simakov O."/>
            <person name="Chapman J."/>
            <person name="Fahey B."/>
            <person name="Gauthier M.E."/>
            <person name="Mitros T."/>
            <person name="Richards G.S."/>
            <person name="Conaco C."/>
            <person name="Dacre M."/>
            <person name="Hellsten U."/>
            <person name="Larroux C."/>
            <person name="Putnam N.H."/>
            <person name="Stanke M."/>
            <person name="Adamska M."/>
            <person name="Darling A."/>
            <person name="Degnan S.M."/>
            <person name="Oakley T.H."/>
            <person name="Plachetzki D.C."/>
            <person name="Zhai Y."/>
            <person name="Adamski M."/>
            <person name="Calcino A."/>
            <person name="Cummins S.F."/>
            <person name="Goodstein D.M."/>
            <person name="Harris C."/>
            <person name="Jackson D.J."/>
            <person name="Leys S.P."/>
            <person name="Shu S."/>
            <person name="Woodcroft B.J."/>
            <person name="Vervoort M."/>
            <person name="Kosik K.S."/>
            <person name="Manning G."/>
            <person name="Degnan B.M."/>
            <person name="Rokhsar D.S."/>
        </authorList>
    </citation>
    <scope>NUCLEOTIDE SEQUENCE [LARGE SCALE GENOMIC DNA]</scope>
</reference>
<organism evidence="13 14">
    <name type="scientific">Amphimedon queenslandica</name>
    <name type="common">Sponge</name>
    <dbReference type="NCBI Taxonomy" id="400682"/>
    <lineage>
        <taxon>Eukaryota</taxon>
        <taxon>Metazoa</taxon>
        <taxon>Porifera</taxon>
        <taxon>Demospongiae</taxon>
        <taxon>Heteroscleromorpha</taxon>
        <taxon>Haplosclerida</taxon>
        <taxon>Niphatidae</taxon>
        <taxon>Amphimedon</taxon>
    </lineage>
</organism>
<keyword evidence="2" id="KW-0690">Ribosome biogenesis</keyword>
<evidence type="ECO:0000256" key="6">
    <source>
        <dbReference type="ARBA" id="ARBA00022840"/>
    </source>
</evidence>
<keyword evidence="14" id="KW-1185">Reference proteome</keyword>
<evidence type="ECO:0000313" key="14">
    <source>
        <dbReference type="Proteomes" id="UP000007879"/>
    </source>
</evidence>
<feature type="compositionally biased region" description="Basic residues" evidence="11">
    <location>
        <begin position="7"/>
        <end position="27"/>
    </location>
</feature>
<dbReference type="CDD" id="cd01882">
    <property type="entry name" value="BMS1"/>
    <property type="match status" value="1"/>
</dbReference>
<dbReference type="Pfam" id="PF00009">
    <property type="entry name" value="GTP_EFTU"/>
    <property type="match status" value="1"/>
</dbReference>
<dbReference type="Pfam" id="PF04950">
    <property type="entry name" value="RIBIOP_C"/>
    <property type="match status" value="1"/>
</dbReference>
<evidence type="ECO:0000259" key="12">
    <source>
        <dbReference type="PROSITE" id="PS51714"/>
    </source>
</evidence>
<dbReference type="SMART" id="SM00785">
    <property type="entry name" value="AARP2CN"/>
    <property type="match status" value="1"/>
</dbReference>
<keyword evidence="7" id="KW-0342">GTP-binding</keyword>
<dbReference type="AlphaFoldDB" id="A0AAN0IJ29"/>
<dbReference type="PROSITE" id="PS51714">
    <property type="entry name" value="G_BMS1"/>
    <property type="match status" value="1"/>
</dbReference>
<feature type="domain" description="Bms1-type G" evidence="12">
    <location>
        <begin position="80"/>
        <end position="244"/>
    </location>
</feature>
<reference evidence="13" key="2">
    <citation type="submission" date="2024-06" db="UniProtKB">
        <authorList>
            <consortium name="EnsemblMetazoa"/>
        </authorList>
    </citation>
    <scope>IDENTIFICATION</scope>
</reference>